<sequence>MKIVCYFFIFILITPYTFSSIKLATGNNYPPFSDESLPNGGIATQLVKEITRNMGISSIMIDFKPWKRGYQETLDHQYLATFPYGKNSERQKKFYYSKAIFTVDSYFWVRTNSHLNKNNFFKEKLIFCVPLGYDHSIELALFDRKKVTIIQRKNPEKCLWLVEKGKADTVSLNSLLIEHYLKKNNNNTPIIKKIPYTISNYKLYLITSKIIKTESILLKNLTLN</sequence>
<keyword evidence="2" id="KW-1185">Reference proteome</keyword>
<evidence type="ECO:0000313" key="1">
    <source>
        <dbReference type="EMBL" id="ODN41959.1"/>
    </source>
</evidence>
<accession>A0ABX2ZZE9</accession>
<proteinExistence type="predicted"/>
<evidence type="ECO:0008006" key="3">
    <source>
        <dbReference type="Google" id="ProtNLM"/>
    </source>
</evidence>
<feature type="non-terminal residue" evidence="1">
    <location>
        <position position="224"/>
    </location>
</feature>
<reference evidence="1 2" key="1">
    <citation type="submission" date="2016-08" db="EMBL/GenBank/DDBJ databases">
        <title>Draft genome sequence of Candidatus Piscirickettsia litoralis, from seawater.</title>
        <authorList>
            <person name="Wan X."/>
            <person name="Lee A.J."/>
            <person name="Hou S."/>
            <person name="Donachie S.P."/>
        </authorList>
    </citation>
    <scope>NUCLEOTIDE SEQUENCE [LARGE SCALE GENOMIC DNA]</scope>
    <source>
        <strain evidence="1 2">Y2</strain>
    </source>
</reference>
<comment type="caution">
    <text evidence="1">The sequence shown here is derived from an EMBL/GenBank/DDBJ whole genome shotgun (WGS) entry which is preliminary data.</text>
</comment>
<name>A0ABX2ZZE9_9GAMM</name>
<protein>
    <recommendedName>
        <fullName evidence="3">Solute-binding protein family 3/N-terminal domain-containing protein</fullName>
    </recommendedName>
</protein>
<gene>
    <name evidence="1" type="ORF">BGC07_02025</name>
</gene>
<dbReference type="Proteomes" id="UP000094329">
    <property type="component" value="Unassembled WGS sequence"/>
</dbReference>
<dbReference type="EMBL" id="MDTU01000001">
    <property type="protein sequence ID" value="ODN41959.1"/>
    <property type="molecule type" value="Genomic_DNA"/>
</dbReference>
<organism evidence="1 2">
    <name type="scientific">Piscirickettsia litoralis</name>
    <dbReference type="NCBI Taxonomy" id="1891921"/>
    <lineage>
        <taxon>Bacteria</taxon>
        <taxon>Pseudomonadati</taxon>
        <taxon>Pseudomonadota</taxon>
        <taxon>Gammaproteobacteria</taxon>
        <taxon>Thiotrichales</taxon>
        <taxon>Piscirickettsiaceae</taxon>
        <taxon>Piscirickettsia</taxon>
    </lineage>
</organism>
<dbReference type="RefSeq" id="WP_069311760.1">
    <property type="nucleotide sequence ID" value="NZ_MDTU01000001.1"/>
</dbReference>
<dbReference type="SUPFAM" id="SSF53850">
    <property type="entry name" value="Periplasmic binding protein-like II"/>
    <property type="match status" value="1"/>
</dbReference>
<dbReference type="Gene3D" id="3.40.190.10">
    <property type="entry name" value="Periplasmic binding protein-like II"/>
    <property type="match status" value="2"/>
</dbReference>
<evidence type="ECO:0000313" key="2">
    <source>
        <dbReference type="Proteomes" id="UP000094329"/>
    </source>
</evidence>